<accession>A0ABQ7PKB7</accession>
<evidence type="ECO:0000256" key="1">
    <source>
        <dbReference type="SAM" id="MobiDB-lite"/>
    </source>
</evidence>
<protein>
    <submittedName>
        <fullName evidence="2">Uncharacterized protein</fullName>
    </submittedName>
</protein>
<name>A0ABQ7PKB7_9HYPO</name>
<reference evidence="2 3" key="1">
    <citation type="journal article" date="2020" name="bioRxiv">
        <title>Whole genome comparisons of ergot fungi reveals the divergence and evolution of species within the genus Claviceps are the result of varying mechanisms driving genome evolution and host range expansion.</title>
        <authorList>
            <person name="Wyka S.A."/>
            <person name="Mondo S.J."/>
            <person name="Liu M."/>
            <person name="Dettman J."/>
            <person name="Nalam V."/>
            <person name="Broders K.D."/>
        </authorList>
    </citation>
    <scope>NUCLEOTIDE SEQUENCE [LARGE SCALE GENOMIC DNA]</scope>
    <source>
        <strain evidence="2 3">LM583</strain>
    </source>
</reference>
<keyword evidence="3" id="KW-1185">Reference proteome</keyword>
<proteinExistence type="predicted"/>
<dbReference type="EMBL" id="SRPR01000022">
    <property type="protein sequence ID" value="KAG5966303.1"/>
    <property type="molecule type" value="Genomic_DNA"/>
</dbReference>
<sequence>MNLGRPGGWNPNINRTPEPTDREESPGQAEMTGTSLGLGAASLAAAPHRKANILPESSCASVPEKGSLIKNRDRSLNAGFSLALA</sequence>
<feature type="region of interest" description="Disordered" evidence="1">
    <location>
        <begin position="57"/>
        <end position="85"/>
    </location>
</feature>
<feature type="region of interest" description="Disordered" evidence="1">
    <location>
        <begin position="1"/>
        <end position="35"/>
    </location>
</feature>
<comment type="caution">
    <text evidence="2">The sequence shown here is derived from an EMBL/GenBank/DDBJ whole genome shotgun (WGS) entry which is preliminary data.</text>
</comment>
<dbReference type="Proteomes" id="UP000742024">
    <property type="component" value="Unassembled WGS sequence"/>
</dbReference>
<evidence type="ECO:0000313" key="3">
    <source>
        <dbReference type="Proteomes" id="UP000742024"/>
    </source>
</evidence>
<gene>
    <name evidence="2" type="ORF">E4U57_002893</name>
</gene>
<organism evidence="2 3">
    <name type="scientific">Claviceps arundinis</name>
    <dbReference type="NCBI Taxonomy" id="1623583"/>
    <lineage>
        <taxon>Eukaryota</taxon>
        <taxon>Fungi</taxon>
        <taxon>Dikarya</taxon>
        <taxon>Ascomycota</taxon>
        <taxon>Pezizomycotina</taxon>
        <taxon>Sordariomycetes</taxon>
        <taxon>Hypocreomycetidae</taxon>
        <taxon>Hypocreales</taxon>
        <taxon>Clavicipitaceae</taxon>
        <taxon>Claviceps</taxon>
    </lineage>
</organism>
<evidence type="ECO:0000313" key="2">
    <source>
        <dbReference type="EMBL" id="KAG5966303.1"/>
    </source>
</evidence>